<sequence length="123" mass="13647">MRRTTDFSQKVTFFLAGNMNMKNVSAKSEQAVNAARRQGMSVDTTQKWGAATNKQHQTSKNTAKLDRETDELKHDKISMDIINDYEAGRAIPNQAILGKIERTIGVKLRGQNKGENVPGAAKK</sequence>
<dbReference type="PANTHER" id="PTHR10245">
    <property type="entry name" value="ENDOTHELIAL DIFFERENTIATION-RELATED FACTOR 1 MULTIPROTEIN BRIDGING FACTOR 1"/>
    <property type="match status" value="1"/>
</dbReference>
<comment type="caution">
    <text evidence="4">The sequence shown here is derived from an EMBL/GenBank/DDBJ whole genome shotgun (WGS) entry which is preliminary data.</text>
</comment>
<dbReference type="GO" id="GO:0006357">
    <property type="term" value="P:regulation of transcription by RNA polymerase II"/>
    <property type="evidence" value="ECO:0007669"/>
    <property type="project" value="UniProtKB-ARBA"/>
</dbReference>
<evidence type="ECO:0000313" key="4">
    <source>
        <dbReference type="EMBL" id="CAB3366116.1"/>
    </source>
</evidence>
<gene>
    <name evidence="4" type="ORF">CLODIP_2_CD16235</name>
</gene>
<dbReference type="InterPro" id="IPR010982">
    <property type="entry name" value="Lambda_DNA-bd_dom_sf"/>
</dbReference>
<feature type="compositionally biased region" description="Basic and acidic residues" evidence="2">
    <location>
        <begin position="63"/>
        <end position="73"/>
    </location>
</feature>
<dbReference type="EMBL" id="CADEPI010000023">
    <property type="protein sequence ID" value="CAB3366116.1"/>
    <property type="molecule type" value="Genomic_DNA"/>
</dbReference>
<dbReference type="Pfam" id="PF08523">
    <property type="entry name" value="MBF1"/>
    <property type="match status" value="1"/>
</dbReference>
<dbReference type="AlphaFoldDB" id="A0A8S1C9U0"/>
<feature type="compositionally biased region" description="Polar residues" evidence="2">
    <location>
        <begin position="47"/>
        <end position="62"/>
    </location>
</feature>
<evidence type="ECO:0000313" key="5">
    <source>
        <dbReference type="Proteomes" id="UP000494165"/>
    </source>
</evidence>
<dbReference type="PANTHER" id="PTHR10245:SF15">
    <property type="entry name" value="ENDOTHELIAL DIFFERENTIATION-RELATED FACTOR 1"/>
    <property type="match status" value="1"/>
</dbReference>
<dbReference type="OrthoDB" id="10253401at2759"/>
<keyword evidence="5" id="KW-1185">Reference proteome</keyword>
<accession>A0A8S1C9U0</accession>
<dbReference type="InterPro" id="IPR013729">
    <property type="entry name" value="MBF1_N"/>
</dbReference>
<feature type="domain" description="Multiprotein bridging factor 1 N-terminal" evidence="3">
    <location>
        <begin position="20"/>
        <end position="77"/>
    </location>
</feature>
<keyword evidence="1" id="KW-0238">DNA-binding</keyword>
<dbReference type="Proteomes" id="UP000494165">
    <property type="component" value="Unassembled WGS sequence"/>
</dbReference>
<evidence type="ECO:0000256" key="1">
    <source>
        <dbReference type="ARBA" id="ARBA00023125"/>
    </source>
</evidence>
<name>A0A8S1C9U0_9INSE</name>
<dbReference type="GO" id="GO:0003677">
    <property type="term" value="F:DNA binding"/>
    <property type="evidence" value="ECO:0007669"/>
    <property type="project" value="UniProtKB-KW"/>
</dbReference>
<reference evidence="4 5" key="1">
    <citation type="submission" date="2020-04" db="EMBL/GenBank/DDBJ databases">
        <authorList>
            <person name="Alioto T."/>
            <person name="Alioto T."/>
            <person name="Gomez Garrido J."/>
        </authorList>
    </citation>
    <scope>NUCLEOTIDE SEQUENCE [LARGE SCALE GENOMIC DNA]</scope>
</reference>
<feature type="region of interest" description="Disordered" evidence="2">
    <location>
        <begin position="47"/>
        <end position="73"/>
    </location>
</feature>
<organism evidence="4 5">
    <name type="scientific">Cloeon dipterum</name>
    <dbReference type="NCBI Taxonomy" id="197152"/>
    <lineage>
        <taxon>Eukaryota</taxon>
        <taxon>Metazoa</taxon>
        <taxon>Ecdysozoa</taxon>
        <taxon>Arthropoda</taxon>
        <taxon>Hexapoda</taxon>
        <taxon>Insecta</taxon>
        <taxon>Pterygota</taxon>
        <taxon>Palaeoptera</taxon>
        <taxon>Ephemeroptera</taxon>
        <taxon>Pisciforma</taxon>
        <taxon>Baetidae</taxon>
        <taxon>Cloeon</taxon>
    </lineage>
</organism>
<protein>
    <recommendedName>
        <fullName evidence="3">Multiprotein bridging factor 1 N-terminal domain-containing protein</fullName>
    </recommendedName>
</protein>
<evidence type="ECO:0000259" key="3">
    <source>
        <dbReference type="Pfam" id="PF08523"/>
    </source>
</evidence>
<dbReference type="GO" id="GO:0005634">
    <property type="term" value="C:nucleus"/>
    <property type="evidence" value="ECO:0007669"/>
    <property type="project" value="TreeGrafter"/>
</dbReference>
<dbReference type="Gene3D" id="1.10.260.40">
    <property type="entry name" value="lambda repressor-like DNA-binding domains"/>
    <property type="match status" value="1"/>
</dbReference>
<evidence type="ECO:0000256" key="2">
    <source>
        <dbReference type="SAM" id="MobiDB-lite"/>
    </source>
</evidence>
<proteinExistence type="predicted"/>